<keyword evidence="4" id="KW-1185">Reference proteome</keyword>
<dbReference type="RefSeq" id="WP_144642604.1">
    <property type="nucleotide sequence ID" value="NZ_BNAX01000002.1"/>
</dbReference>
<gene>
    <name evidence="3" type="ORF">FNH06_26375</name>
</gene>
<dbReference type="OrthoDB" id="4549522at2"/>
<feature type="transmembrane region" description="Helical" evidence="2">
    <location>
        <begin position="42"/>
        <end position="62"/>
    </location>
</feature>
<dbReference type="Proteomes" id="UP000318578">
    <property type="component" value="Unassembled WGS sequence"/>
</dbReference>
<organism evidence="3 4">
    <name type="scientific">Amycolatopsis acidiphila</name>
    <dbReference type="NCBI Taxonomy" id="715473"/>
    <lineage>
        <taxon>Bacteria</taxon>
        <taxon>Bacillati</taxon>
        <taxon>Actinomycetota</taxon>
        <taxon>Actinomycetes</taxon>
        <taxon>Pseudonocardiales</taxon>
        <taxon>Pseudonocardiaceae</taxon>
        <taxon>Amycolatopsis</taxon>
    </lineage>
</organism>
<keyword evidence="2" id="KW-0472">Membrane</keyword>
<keyword evidence="2" id="KW-1133">Transmembrane helix</keyword>
<evidence type="ECO:0000313" key="3">
    <source>
        <dbReference type="EMBL" id="TVT18836.1"/>
    </source>
</evidence>
<keyword evidence="2" id="KW-0812">Transmembrane</keyword>
<proteinExistence type="predicted"/>
<comment type="caution">
    <text evidence="3">The sequence shown here is derived from an EMBL/GenBank/DDBJ whole genome shotgun (WGS) entry which is preliminary data.</text>
</comment>
<reference evidence="3 4" key="1">
    <citation type="submission" date="2019-07" db="EMBL/GenBank/DDBJ databases">
        <title>New species of Amycolatopsis and Streptomyces.</title>
        <authorList>
            <person name="Duangmal K."/>
            <person name="Teo W.F.A."/>
            <person name="Lipun K."/>
        </authorList>
    </citation>
    <scope>NUCLEOTIDE SEQUENCE [LARGE SCALE GENOMIC DNA]</scope>
    <source>
        <strain evidence="3 4">JCM 30562</strain>
    </source>
</reference>
<feature type="region of interest" description="Disordered" evidence="1">
    <location>
        <begin position="296"/>
        <end position="323"/>
    </location>
</feature>
<evidence type="ECO:0000256" key="2">
    <source>
        <dbReference type="SAM" id="Phobius"/>
    </source>
</evidence>
<sequence>MDEHGIENHPELMDPDWQRHAEKEAWVDLQRNRRRAHRGRRLAIFAVVLVVVAGAGFAFYRWGKTTSEQYTDASPAGAPVAGAASAATTTAPTDLPDFANVDLSRPFENTPAQNWAEGIAGLSIPPATKVGTFSAKQVSSALDQVKQAISVAQFDQDTLDGHNPAKYLALLAPYARDNVRKNPASYLTYLAGGYHLLPVTPRMTGSVTAKAGRAGELVLHAEYVVAYAFDPGDQVVYGPADIEPFIRVGADYVFRTGSSWESTARGLGLDDFGTYSTDIACQASKDGVLAPAFSEPDFDATSLTPEPGRFDPGKPMPTQGNCR</sequence>
<name>A0A558A3M6_9PSEU</name>
<evidence type="ECO:0000256" key="1">
    <source>
        <dbReference type="SAM" id="MobiDB-lite"/>
    </source>
</evidence>
<protein>
    <submittedName>
        <fullName evidence="3">Uncharacterized protein</fullName>
    </submittedName>
</protein>
<dbReference type="EMBL" id="VJZA01000055">
    <property type="protein sequence ID" value="TVT18836.1"/>
    <property type="molecule type" value="Genomic_DNA"/>
</dbReference>
<evidence type="ECO:0000313" key="4">
    <source>
        <dbReference type="Proteomes" id="UP000318578"/>
    </source>
</evidence>
<accession>A0A558A3M6</accession>
<dbReference type="AlphaFoldDB" id="A0A558A3M6"/>